<keyword evidence="3" id="KW-1185">Reference proteome</keyword>
<accession>A0ABR9B7U5</accession>
<gene>
    <name evidence="2" type="primary">imuA</name>
    <name evidence="2" type="ORF">IFO67_05970</name>
</gene>
<dbReference type="NCBIfam" id="NF033429">
    <property type="entry name" value="ImuA_translesion"/>
    <property type="match status" value="1"/>
</dbReference>
<proteinExistence type="predicted"/>
<dbReference type="Pfam" id="PF03846">
    <property type="entry name" value="SulA"/>
    <property type="match status" value="1"/>
</dbReference>
<feature type="region of interest" description="Disordered" evidence="1">
    <location>
        <begin position="211"/>
        <end position="242"/>
    </location>
</feature>
<evidence type="ECO:0000256" key="1">
    <source>
        <dbReference type="SAM" id="MobiDB-lite"/>
    </source>
</evidence>
<evidence type="ECO:0000313" key="2">
    <source>
        <dbReference type="EMBL" id="MBD8502424.1"/>
    </source>
</evidence>
<dbReference type="Proteomes" id="UP000603602">
    <property type="component" value="Unassembled WGS sequence"/>
</dbReference>
<sequence length="242" mass="25260">MANPLALATLPPGLVWQADRLAGSAAPGLPTGFAALDAQLPGGGWPRGALIELLAARPGVGELSLLLPLLRSTPADHWLAWIAPPRLPYAPALAAAGVPLERLLLVRTASDAETLWATRQATASGACTAVLAWPGRVDNAGLRRLQLAAEDSATPLFLFRPADAARQPSVAALRLQLSARAGRLLVHILKRRGPAPGAPVELVLPQRPGLRTESKLSPPSLHVLARPAPARPALAGLHPRHS</sequence>
<feature type="compositionally biased region" description="Low complexity" evidence="1">
    <location>
        <begin position="224"/>
        <end position="242"/>
    </location>
</feature>
<dbReference type="PIRSF" id="PIRSF037290">
    <property type="entry name" value="UCP037290"/>
    <property type="match status" value="1"/>
</dbReference>
<dbReference type="InterPro" id="IPR004596">
    <property type="entry name" value="Cell_div_suppressor_SulA"/>
</dbReference>
<dbReference type="InterPro" id="IPR017166">
    <property type="entry name" value="UCP037290"/>
</dbReference>
<dbReference type="SUPFAM" id="SSF52540">
    <property type="entry name" value="P-loop containing nucleoside triphosphate hydrolases"/>
    <property type="match status" value="1"/>
</dbReference>
<dbReference type="RefSeq" id="WP_187717207.1">
    <property type="nucleotide sequence ID" value="NZ_JACTAH010000001.1"/>
</dbReference>
<dbReference type="EMBL" id="JACYTO010000001">
    <property type="protein sequence ID" value="MBD8502424.1"/>
    <property type="molecule type" value="Genomic_DNA"/>
</dbReference>
<comment type="caution">
    <text evidence="2">The sequence shown here is derived from an EMBL/GenBank/DDBJ whole genome shotgun (WGS) entry which is preliminary data.</text>
</comment>
<dbReference type="InterPro" id="IPR047610">
    <property type="entry name" value="ImuA_translesion"/>
</dbReference>
<name>A0ABR9B7U5_9RHOO</name>
<dbReference type="Gene3D" id="3.40.50.300">
    <property type="entry name" value="P-loop containing nucleotide triphosphate hydrolases"/>
    <property type="match status" value="1"/>
</dbReference>
<protein>
    <submittedName>
        <fullName evidence="2">Translesion DNA synthesis-associated protein ImuA</fullName>
    </submittedName>
</protein>
<organism evidence="2 3">
    <name type="scientific">Thauera sedimentorum</name>
    <dbReference type="NCBI Taxonomy" id="2767595"/>
    <lineage>
        <taxon>Bacteria</taxon>
        <taxon>Pseudomonadati</taxon>
        <taxon>Pseudomonadota</taxon>
        <taxon>Betaproteobacteria</taxon>
        <taxon>Rhodocyclales</taxon>
        <taxon>Zoogloeaceae</taxon>
        <taxon>Thauera</taxon>
    </lineage>
</organism>
<reference evidence="3" key="1">
    <citation type="submission" date="2023-07" db="EMBL/GenBank/DDBJ databases">
        <title>Thauera sp. CAU 1555 isolated from sand of Yaerae Beach.</title>
        <authorList>
            <person name="Kim W."/>
        </authorList>
    </citation>
    <scope>NUCLEOTIDE SEQUENCE [LARGE SCALE GENOMIC DNA]</scope>
    <source>
        <strain evidence="3">CAU 1555</strain>
    </source>
</reference>
<evidence type="ECO:0000313" key="3">
    <source>
        <dbReference type="Proteomes" id="UP000603602"/>
    </source>
</evidence>
<dbReference type="InterPro" id="IPR027417">
    <property type="entry name" value="P-loop_NTPase"/>
</dbReference>